<feature type="binding site" evidence="6">
    <location>
        <position position="135"/>
    </location>
    <ligand>
        <name>NAD(+)</name>
        <dbReference type="ChEBI" id="CHEBI:57540"/>
    </ligand>
</feature>
<dbReference type="EMBL" id="AP022870">
    <property type="protein sequence ID" value="BCB75781.1"/>
    <property type="molecule type" value="Genomic_DNA"/>
</dbReference>
<feature type="region of interest" description="Disordered" evidence="7">
    <location>
        <begin position="266"/>
        <end position="297"/>
    </location>
</feature>
<dbReference type="Proteomes" id="UP000502508">
    <property type="component" value="Chromosome"/>
</dbReference>
<feature type="compositionally biased region" description="Basic and acidic residues" evidence="7">
    <location>
        <begin position="266"/>
        <end position="275"/>
    </location>
</feature>
<dbReference type="GO" id="GO:0003951">
    <property type="term" value="F:NAD+ kinase activity"/>
    <property type="evidence" value="ECO:0007669"/>
    <property type="project" value="UniProtKB-UniRule"/>
</dbReference>
<dbReference type="Gene3D" id="3.40.50.10330">
    <property type="entry name" value="Probable inorganic polyphosphate/atp-NAD kinase, domain 1"/>
    <property type="match status" value="1"/>
</dbReference>
<dbReference type="GO" id="GO:0006741">
    <property type="term" value="P:NADP+ biosynthetic process"/>
    <property type="evidence" value="ECO:0007669"/>
    <property type="project" value="UniProtKB-UniRule"/>
</dbReference>
<dbReference type="GO" id="GO:0051287">
    <property type="term" value="F:NAD binding"/>
    <property type="evidence" value="ECO:0007669"/>
    <property type="project" value="UniProtKB-ARBA"/>
</dbReference>
<keyword evidence="4 6" id="KW-0520">NAD</keyword>
<dbReference type="SUPFAM" id="SSF111331">
    <property type="entry name" value="NAD kinase/diacylglycerol kinase-like"/>
    <property type="match status" value="1"/>
</dbReference>
<dbReference type="GO" id="GO:0005524">
    <property type="term" value="F:ATP binding"/>
    <property type="evidence" value="ECO:0007669"/>
    <property type="project" value="UniProtKB-KW"/>
</dbReference>
<feature type="binding site" evidence="6">
    <location>
        <position position="170"/>
    </location>
    <ligand>
        <name>NAD(+)</name>
        <dbReference type="ChEBI" id="CHEBI:57540"/>
    </ligand>
</feature>
<dbReference type="Gene3D" id="2.60.200.30">
    <property type="entry name" value="Probable inorganic polyphosphate/atp-NAD kinase, domain 2"/>
    <property type="match status" value="1"/>
</dbReference>
<keyword evidence="3 6" id="KW-0521">NADP</keyword>
<comment type="cofactor">
    <cofactor evidence="6">
        <name>a divalent metal cation</name>
        <dbReference type="ChEBI" id="CHEBI:60240"/>
    </cofactor>
</comment>
<feature type="binding site" evidence="6">
    <location>
        <begin position="36"/>
        <end position="37"/>
    </location>
    <ligand>
        <name>NAD(+)</name>
        <dbReference type="ChEBI" id="CHEBI:57540"/>
    </ligand>
</feature>
<dbReference type="GO" id="GO:0019674">
    <property type="term" value="P:NAD+ metabolic process"/>
    <property type="evidence" value="ECO:0007669"/>
    <property type="project" value="InterPro"/>
</dbReference>
<dbReference type="PANTHER" id="PTHR20275:SF0">
    <property type="entry name" value="NAD KINASE"/>
    <property type="match status" value="1"/>
</dbReference>
<reference evidence="8 9" key="1">
    <citation type="submission" date="2020-03" db="EMBL/GenBank/DDBJ databases">
        <title>Whole genome shotgun sequence of Phytohabitans flavus NBRC 107702.</title>
        <authorList>
            <person name="Komaki H."/>
            <person name="Tamura T."/>
        </authorList>
    </citation>
    <scope>NUCLEOTIDE SEQUENCE [LARGE SCALE GENOMIC DNA]</scope>
    <source>
        <strain evidence="8 9">NBRC 107702</strain>
    </source>
</reference>
<dbReference type="GO" id="GO:0005737">
    <property type="term" value="C:cytoplasm"/>
    <property type="evidence" value="ECO:0007669"/>
    <property type="project" value="UniProtKB-SubCell"/>
</dbReference>
<comment type="caution">
    <text evidence="6">Lacks conserved residue(s) required for the propagation of feature annotation.</text>
</comment>
<evidence type="ECO:0000256" key="5">
    <source>
        <dbReference type="ARBA" id="ARBA00047925"/>
    </source>
</evidence>
<feature type="binding site" evidence="6">
    <location>
        <position position="143"/>
    </location>
    <ligand>
        <name>NAD(+)</name>
        <dbReference type="ChEBI" id="CHEBI:57540"/>
    </ligand>
</feature>
<keyword evidence="6" id="KW-0067">ATP-binding</keyword>
<evidence type="ECO:0000313" key="8">
    <source>
        <dbReference type="EMBL" id="BCB75781.1"/>
    </source>
</evidence>
<reference evidence="8 9" key="2">
    <citation type="submission" date="2020-03" db="EMBL/GenBank/DDBJ databases">
        <authorList>
            <person name="Ichikawa N."/>
            <person name="Kimura A."/>
            <person name="Kitahashi Y."/>
            <person name="Uohara A."/>
        </authorList>
    </citation>
    <scope>NUCLEOTIDE SEQUENCE [LARGE SCALE GENOMIC DNA]</scope>
    <source>
        <strain evidence="8 9">NBRC 107702</strain>
    </source>
</reference>
<name>A0A6F8XPW0_9ACTN</name>
<gene>
    <name evidence="6" type="primary">nadK</name>
    <name evidence="8" type="ORF">Pflav_021910</name>
</gene>
<evidence type="ECO:0000313" key="9">
    <source>
        <dbReference type="Proteomes" id="UP000502508"/>
    </source>
</evidence>
<keyword evidence="6" id="KW-0547">Nucleotide-binding</keyword>
<feature type="active site" description="Proton acceptor" evidence="6">
    <location>
        <position position="36"/>
    </location>
</feature>
<comment type="function">
    <text evidence="6">Involved in the regulation of the intracellular balance of NAD and NADP, and is a key enzyme in the biosynthesis of NADP. Catalyzes specifically the phosphorylation on 2'-hydroxyl of the adenosine moiety of NAD to yield NADP.</text>
</comment>
<accession>A0A6F8XPW0</accession>
<evidence type="ECO:0000256" key="3">
    <source>
        <dbReference type="ARBA" id="ARBA00022857"/>
    </source>
</evidence>
<keyword evidence="6" id="KW-0963">Cytoplasm</keyword>
<dbReference type="GO" id="GO:0046872">
    <property type="term" value="F:metal ion binding"/>
    <property type="evidence" value="ECO:0007669"/>
    <property type="project" value="UniProtKB-UniRule"/>
</dbReference>
<dbReference type="InterPro" id="IPR017438">
    <property type="entry name" value="ATP-NAD_kinase_N"/>
</dbReference>
<organism evidence="8 9">
    <name type="scientific">Phytohabitans flavus</name>
    <dbReference type="NCBI Taxonomy" id="1076124"/>
    <lineage>
        <taxon>Bacteria</taxon>
        <taxon>Bacillati</taxon>
        <taxon>Actinomycetota</taxon>
        <taxon>Actinomycetes</taxon>
        <taxon>Micromonosporales</taxon>
        <taxon>Micromonosporaceae</taxon>
    </lineage>
</organism>
<dbReference type="Pfam" id="PF01513">
    <property type="entry name" value="NAD_kinase"/>
    <property type="match status" value="1"/>
</dbReference>
<dbReference type="InterPro" id="IPR016064">
    <property type="entry name" value="NAD/diacylglycerol_kinase_sf"/>
</dbReference>
<dbReference type="EC" id="2.7.1.23" evidence="6"/>
<comment type="subcellular location">
    <subcellularLocation>
        <location evidence="6">Cytoplasm</location>
    </subcellularLocation>
</comment>
<dbReference type="Pfam" id="PF20143">
    <property type="entry name" value="NAD_kinase_C"/>
    <property type="match status" value="1"/>
</dbReference>
<dbReference type="HAMAP" id="MF_00361">
    <property type="entry name" value="NAD_kinase"/>
    <property type="match status" value="1"/>
</dbReference>
<evidence type="ECO:0000256" key="6">
    <source>
        <dbReference type="HAMAP-Rule" id="MF_00361"/>
    </source>
</evidence>
<dbReference type="KEGG" id="pfla:Pflav_021910"/>
<comment type="catalytic activity">
    <reaction evidence="5 6">
        <text>NAD(+) + ATP = ADP + NADP(+) + H(+)</text>
        <dbReference type="Rhea" id="RHEA:18629"/>
        <dbReference type="ChEBI" id="CHEBI:15378"/>
        <dbReference type="ChEBI" id="CHEBI:30616"/>
        <dbReference type="ChEBI" id="CHEBI:57540"/>
        <dbReference type="ChEBI" id="CHEBI:58349"/>
        <dbReference type="ChEBI" id="CHEBI:456216"/>
        <dbReference type="EC" id="2.7.1.23"/>
    </reaction>
</comment>
<protein>
    <recommendedName>
        <fullName evidence="6">NAD kinase</fullName>
        <ecNumber evidence="6">2.7.1.23</ecNumber>
    </recommendedName>
    <alternativeName>
        <fullName evidence="6">ATP-dependent NAD kinase</fullName>
    </alternativeName>
</protein>
<evidence type="ECO:0000256" key="7">
    <source>
        <dbReference type="SAM" id="MobiDB-lite"/>
    </source>
</evidence>
<keyword evidence="2 6" id="KW-0418">Kinase</keyword>
<evidence type="ECO:0000256" key="4">
    <source>
        <dbReference type="ARBA" id="ARBA00023027"/>
    </source>
</evidence>
<evidence type="ECO:0000256" key="2">
    <source>
        <dbReference type="ARBA" id="ARBA00022777"/>
    </source>
</evidence>
<dbReference type="InterPro" id="IPR002504">
    <property type="entry name" value="NADK"/>
</dbReference>
<feature type="binding site" evidence="6">
    <location>
        <begin position="105"/>
        <end position="106"/>
    </location>
    <ligand>
        <name>NAD(+)</name>
        <dbReference type="ChEBI" id="CHEBI:57540"/>
    </ligand>
</feature>
<keyword evidence="1 6" id="KW-0808">Transferase</keyword>
<keyword evidence="9" id="KW-1185">Reference proteome</keyword>
<proteinExistence type="inferred from homology"/>
<dbReference type="PANTHER" id="PTHR20275">
    <property type="entry name" value="NAD KINASE"/>
    <property type="match status" value="1"/>
</dbReference>
<dbReference type="InterPro" id="IPR017437">
    <property type="entry name" value="ATP-NAD_kinase_PpnK-typ_C"/>
</dbReference>
<evidence type="ECO:0000256" key="1">
    <source>
        <dbReference type="ARBA" id="ARBA00022679"/>
    </source>
</evidence>
<feature type="binding site" evidence="6">
    <location>
        <position position="116"/>
    </location>
    <ligand>
        <name>NAD(+)</name>
        <dbReference type="ChEBI" id="CHEBI:57540"/>
    </ligand>
</feature>
<comment type="similarity">
    <text evidence="6">Belongs to the NAD kinase family.</text>
</comment>
<dbReference type="AlphaFoldDB" id="A0A6F8XPW0"/>
<sequence length="297" mass="31318">MVAREADAARVGPGVETVAADGFVDAVDAVVSLGGDGTMLGAMRLLVGRRIPILGVNHGNLGFLVEVRPEGLEAALDRMVAGEYSVEPHSCLDAEAGGRSFTAFNDVVVTASAQLRAAVVDLFVNGAAHGYYRGDAVVACTPIGSTAYNYAAGGPVISPSTPSIALTPVAPMSGISRSVIFGDGDGVELRNPGDGEALRFIVDGASAEPFEPGAALRLRLRPEAVHIVRFDADIHLQRNRVKLSLLDLPLRPDQLIELVPPQLRERAEQLRRQDDSGPADPPDQVVPALRQQKLDPL</sequence>
<feature type="binding site" evidence="6">
    <location>
        <position position="133"/>
    </location>
    <ligand>
        <name>NAD(+)</name>
        <dbReference type="ChEBI" id="CHEBI:57540"/>
    </ligand>
</feature>